<proteinExistence type="inferred from homology"/>
<dbReference type="GO" id="GO:0009234">
    <property type="term" value="P:menaquinone biosynthetic process"/>
    <property type="evidence" value="ECO:0007669"/>
    <property type="project" value="UniProtKB-UniRule"/>
</dbReference>
<dbReference type="Pfam" id="PF04055">
    <property type="entry name" value="Radical_SAM"/>
    <property type="match status" value="1"/>
</dbReference>
<dbReference type="NCBIfam" id="TIGR03699">
    <property type="entry name" value="menaquin_MqnC"/>
    <property type="match status" value="1"/>
</dbReference>
<evidence type="ECO:0000259" key="9">
    <source>
        <dbReference type="PROSITE" id="PS51918"/>
    </source>
</evidence>
<dbReference type="KEGG" id="paco:AACT_1538"/>
<dbReference type="Proteomes" id="UP000503483">
    <property type="component" value="Chromosome"/>
</dbReference>
<dbReference type="HAMAP" id="MF_00992">
    <property type="entry name" value="MqnC"/>
    <property type="match status" value="1"/>
</dbReference>
<dbReference type="Gene3D" id="3.20.20.70">
    <property type="entry name" value="Aldolase class I"/>
    <property type="match status" value="1"/>
</dbReference>
<dbReference type="GO" id="GO:0005506">
    <property type="term" value="F:iron ion binding"/>
    <property type="evidence" value="ECO:0007669"/>
    <property type="project" value="UniProtKB-UniRule"/>
</dbReference>
<name>A0A6M8EKN9_9BACT</name>
<evidence type="ECO:0000313" key="10">
    <source>
        <dbReference type="EMBL" id="QKE28699.1"/>
    </source>
</evidence>
<dbReference type="GO" id="GO:0016765">
    <property type="term" value="F:transferase activity, transferring alkyl or aryl (other than methyl) groups"/>
    <property type="evidence" value="ECO:0007669"/>
    <property type="project" value="InterPro"/>
</dbReference>
<keyword evidence="6 10" id="KW-0560">Oxidoreductase</keyword>
<dbReference type="SUPFAM" id="SSF102114">
    <property type="entry name" value="Radical SAM enzymes"/>
    <property type="match status" value="1"/>
</dbReference>
<dbReference type="Pfam" id="PF19288">
    <property type="entry name" value="CofH_C"/>
    <property type="match status" value="1"/>
</dbReference>
<dbReference type="PIRSF" id="PIRSF004762">
    <property type="entry name" value="CHP00423"/>
    <property type="match status" value="1"/>
</dbReference>
<keyword evidence="4 6" id="KW-0408">Iron</keyword>
<dbReference type="SFLD" id="SFLDF00342">
    <property type="entry name" value="cyclic_dehypoxanthine_futalosi"/>
    <property type="match status" value="1"/>
</dbReference>
<keyword evidence="2 6" id="KW-0949">S-adenosyl-L-methionine</keyword>
<sequence length="357" mass="40848">MTKKIDVDLKKRLTNEDALHLIKNASLLDLGKMASEKKAELHPDKITSFIVDRNINYTNVCWVDCKFCAFYRHGRDEDSYVLKFDEIDQKIDELLEIGGTQILFQGGVHPKLKIDYYEELVSHIHEKYPQITIHGFSAIEIKYIAKVSKIEIIEVLKRLQDKGLSSIPGAGAEILSDRVRDIIAPNKMDSLEWIEVHELAHSIGMKTTATMMFGTVETDEEIIEHWELLRKLQDKTGGFRAFIMWSFQGSNTQLKAEIPDIQPQSSNRYLRLLAVSRLYLDNFANMQSSWVTQGSYIGQLALKFGANDLGSTMMEENVVKAAGAENRMNKEEMIRLIKDIGENPAKRNTAYEILERF</sequence>
<dbReference type="GO" id="GO:0046992">
    <property type="term" value="F:oxidoreductase activity, acting on X-H and Y-H to form an X-Y bond"/>
    <property type="evidence" value="ECO:0007669"/>
    <property type="project" value="UniProtKB-UniRule"/>
</dbReference>
<evidence type="ECO:0000256" key="2">
    <source>
        <dbReference type="ARBA" id="ARBA00022691"/>
    </source>
</evidence>
<feature type="domain" description="Radical SAM core" evidence="9">
    <location>
        <begin position="47"/>
        <end position="284"/>
    </location>
</feature>
<comment type="cofactor">
    <cofactor evidence="6 7">
        <name>[4Fe-4S] cluster</name>
        <dbReference type="ChEBI" id="CHEBI:49883"/>
    </cofactor>
    <text evidence="6 7">Binds 1 [4Fe-4S] cluster. The cluster is coordinated with 3 cysteines and an exchangeable S-adenosyl-L-methionine.</text>
</comment>
<keyword evidence="1 6" id="KW-0004">4Fe-4S</keyword>
<keyword evidence="11" id="KW-1185">Reference proteome</keyword>
<dbReference type="InterPro" id="IPR022431">
    <property type="entry name" value="Cyclic_DHFL_synthase_mqnC"/>
</dbReference>
<organism evidence="10 11">
    <name type="scientific">Arcobacter acticola</name>
    <dbReference type="NCBI Taxonomy" id="1849015"/>
    <lineage>
        <taxon>Bacteria</taxon>
        <taxon>Pseudomonadati</taxon>
        <taxon>Campylobacterota</taxon>
        <taxon>Epsilonproteobacteria</taxon>
        <taxon>Campylobacterales</taxon>
        <taxon>Arcobacteraceae</taxon>
        <taxon>Arcobacter</taxon>
    </lineage>
</organism>
<gene>
    <name evidence="6 10" type="primary">mqnC</name>
    <name evidence="10" type="ORF">AACT_1538</name>
</gene>
<comment type="similarity">
    <text evidence="6">Belongs to the radical SAM superfamily. MqnC family.</text>
</comment>
<evidence type="ECO:0000256" key="1">
    <source>
        <dbReference type="ARBA" id="ARBA00022485"/>
    </source>
</evidence>
<evidence type="ECO:0000256" key="5">
    <source>
        <dbReference type="ARBA" id="ARBA00023014"/>
    </source>
</evidence>
<feature type="binding site" evidence="8">
    <location>
        <position position="137"/>
    </location>
    <ligand>
        <name>(3R)-3-methyl-D-ornithine</name>
        <dbReference type="ChEBI" id="CHEBI:64642"/>
    </ligand>
</feature>
<dbReference type="InterPro" id="IPR058240">
    <property type="entry name" value="rSAM_sf"/>
</dbReference>
<feature type="binding site" evidence="8">
    <location>
        <position position="67"/>
    </location>
    <ligand>
        <name>S-adenosyl-L-methionine</name>
        <dbReference type="ChEBI" id="CHEBI:59789"/>
    </ligand>
</feature>
<dbReference type="PROSITE" id="PS51918">
    <property type="entry name" value="RADICAL_SAM"/>
    <property type="match status" value="1"/>
</dbReference>
<feature type="binding site" evidence="6 7">
    <location>
        <position position="61"/>
    </location>
    <ligand>
        <name>[4Fe-4S] cluster</name>
        <dbReference type="ChEBI" id="CHEBI:49883"/>
        <note>4Fe-4S-S-AdoMet</note>
    </ligand>
</feature>
<dbReference type="InterPro" id="IPR034405">
    <property type="entry name" value="F420"/>
</dbReference>
<accession>A0A6M8EKN9</accession>
<dbReference type="InterPro" id="IPR020050">
    <property type="entry name" value="FO_synthase_su2"/>
</dbReference>
<dbReference type="SFLD" id="SFLDF00343">
    <property type="entry name" value="aminofutalosine_synthase_(mqnE"/>
    <property type="match status" value="1"/>
</dbReference>
<dbReference type="EMBL" id="CP042652">
    <property type="protein sequence ID" value="QKE28699.1"/>
    <property type="molecule type" value="Genomic_DNA"/>
</dbReference>
<dbReference type="InterPro" id="IPR013785">
    <property type="entry name" value="Aldolase_TIM"/>
</dbReference>
<dbReference type="AlphaFoldDB" id="A0A6M8EKN9"/>
<dbReference type="InterPro" id="IPR007197">
    <property type="entry name" value="rSAM"/>
</dbReference>
<evidence type="ECO:0000256" key="7">
    <source>
        <dbReference type="PIRSR" id="PIRSR004762-1"/>
    </source>
</evidence>
<comment type="pathway">
    <text evidence="6">Quinol/quinone metabolism; menaquinone biosynthesis.</text>
</comment>
<dbReference type="GO" id="GO:0051539">
    <property type="term" value="F:4 iron, 4 sulfur cluster binding"/>
    <property type="evidence" value="ECO:0007669"/>
    <property type="project" value="UniProtKB-KW"/>
</dbReference>
<dbReference type="CDD" id="cd01335">
    <property type="entry name" value="Radical_SAM"/>
    <property type="match status" value="1"/>
</dbReference>
<feature type="binding site" evidence="8">
    <location>
        <position position="173"/>
    </location>
    <ligand>
        <name>S-adenosyl-L-methionine</name>
        <dbReference type="ChEBI" id="CHEBI:59789"/>
    </ligand>
</feature>
<dbReference type="PANTHER" id="PTHR43076:SF1">
    <property type="entry name" value="LIPOYL SYNTHASE 2"/>
    <property type="match status" value="1"/>
</dbReference>
<dbReference type="GO" id="GO:0044689">
    <property type="term" value="F:7,8-didemethyl-8-hydroxy-5-deazariboflavin synthase activity"/>
    <property type="evidence" value="ECO:0007669"/>
    <property type="project" value="TreeGrafter"/>
</dbReference>
<evidence type="ECO:0000256" key="8">
    <source>
        <dbReference type="PIRSR" id="PIRSR004762-2"/>
    </source>
</evidence>
<dbReference type="PANTHER" id="PTHR43076">
    <property type="entry name" value="FO SYNTHASE (COFH)"/>
    <property type="match status" value="1"/>
</dbReference>
<keyword evidence="3 6" id="KW-0479">Metal-binding</keyword>
<dbReference type="InterPro" id="IPR045567">
    <property type="entry name" value="CofH/MnqC-like_C"/>
</dbReference>
<evidence type="ECO:0000313" key="11">
    <source>
        <dbReference type="Proteomes" id="UP000503483"/>
    </source>
</evidence>
<dbReference type="SFLD" id="SFLDG01064">
    <property type="entry name" value="F420__menaquinone_cofactor_bio"/>
    <property type="match status" value="1"/>
</dbReference>
<keyword evidence="6" id="KW-0474">Menaquinone biosynthesis</keyword>
<feature type="binding site" evidence="8">
    <location>
        <position position="289"/>
    </location>
    <ligand>
        <name>(3R)-3-methyl-D-ornithine</name>
        <dbReference type="ChEBI" id="CHEBI:64642"/>
    </ligand>
</feature>
<comment type="function">
    <text evidence="6">Radical SAM enzyme that catalyzes the cyclization of dehypoxanthine futalosine (DHFL) into cyclic dehypoxanthine futalosine (CDHFL), a step in the biosynthesis of menaquinone (MK, vitamin K2).</text>
</comment>
<dbReference type="UniPathway" id="UPA00079"/>
<dbReference type="RefSeq" id="WP_172126262.1">
    <property type="nucleotide sequence ID" value="NZ_CP042652.1"/>
</dbReference>
<dbReference type="EC" id="1.21.98.1" evidence="6"/>
<evidence type="ECO:0000256" key="3">
    <source>
        <dbReference type="ARBA" id="ARBA00022723"/>
    </source>
</evidence>
<feature type="binding site" evidence="8">
    <location>
        <position position="311"/>
    </location>
    <ligand>
        <name>(3R)-3-methyl-D-ornithine</name>
        <dbReference type="ChEBI" id="CHEBI:64642"/>
    </ligand>
</feature>
<reference evidence="10 11" key="1">
    <citation type="submission" date="2019-08" db="EMBL/GenBank/DDBJ databases">
        <title>Complete genome sequence of Arcobacter acticola.</title>
        <authorList>
            <person name="Miller W."/>
        </authorList>
    </citation>
    <scope>NUCLEOTIDE SEQUENCE [LARGE SCALE GENOMIC DNA]</scope>
    <source>
        <strain evidence="10 11">KCTC 52212</strain>
    </source>
</reference>
<dbReference type="NCBIfam" id="TIGR00423">
    <property type="entry name" value="CofH family radical SAM protein"/>
    <property type="match status" value="1"/>
</dbReference>
<feature type="binding site" evidence="6 7">
    <location>
        <position position="65"/>
    </location>
    <ligand>
        <name>[4Fe-4S] cluster</name>
        <dbReference type="ChEBI" id="CHEBI:49883"/>
        <note>4Fe-4S-S-AdoMet</note>
    </ligand>
</feature>
<evidence type="ECO:0000256" key="4">
    <source>
        <dbReference type="ARBA" id="ARBA00023004"/>
    </source>
</evidence>
<dbReference type="SFLD" id="SFLDG01389">
    <property type="entry name" value="menaquinone_synthsis_involved"/>
    <property type="match status" value="1"/>
</dbReference>
<feature type="binding site" evidence="6 7">
    <location>
        <position position="68"/>
    </location>
    <ligand>
        <name>[4Fe-4S] cluster</name>
        <dbReference type="ChEBI" id="CHEBI:49883"/>
        <note>4Fe-4S-S-AdoMet</note>
    </ligand>
</feature>
<dbReference type="NCBIfam" id="NF006277">
    <property type="entry name" value="PRK08445.1"/>
    <property type="match status" value="1"/>
</dbReference>
<keyword evidence="5 6" id="KW-0411">Iron-sulfur</keyword>
<comment type="catalytic activity">
    <reaction evidence="6">
        <text>dehypoxanthine futalosine + S-adenosyl-L-methionine = cyclic dehypoxanthinylfutalosinate + 5'-deoxyadenosine + L-methionine + H(+)</text>
        <dbReference type="Rhea" id="RHEA:33083"/>
        <dbReference type="ChEBI" id="CHEBI:15378"/>
        <dbReference type="ChEBI" id="CHEBI:17319"/>
        <dbReference type="ChEBI" id="CHEBI:57844"/>
        <dbReference type="ChEBI" id="CHEBI:58864"/>
        <dbReference type="ChEBI" id="CHEBI:59789"/>
        <dbReference type="ChEBI" id="CHEBI:64270"/>
        <dbReference type="EC" id="1.21.98.1"/>
    </reaction>
</comment>
<protein>
    <recommendedName>
        <fullName evidence="6">Cyclic dehypoxanthine futalosine synthase</fullName>
        <shortName evidence="6">Cyclic DHFL synthase</shortName>
        <ecNumber evidence="6">1.21.98.1</ecNumber>
    </recommendedName>
    <alternativeName>
        <fullName evidence="6">Dehypoxanthine futalosine cyclase</fullName>
        <shortName evidence="6">DHFL cyclase</shortName>
    </alternativeName>
    <alternativeName>
        <fullName evidence="6">Menaquinone biosynthetic enzyme MqnC</fullName>
    </alternativeName>
</protein>
<evidence type="ECO:0000256" key="6">
    <source>
        <dbReference type="HAMAP-Rule" id="MF_00992"/>
    </source>
</evidence>
<dbReference type="SFLD" id="SFLDS00029">
    <property type="entry name" value="Radical_SAM"/>
    <property type="match status" value="1"/>
</dbReference>